<dbReference type="InterPro" id="IPR002052">
    <property type="entry name" value="DNA_methylase_N6_adenine_CS"/>
</dbReference>
<proteinExistence type="inferred from homology"/>
<dbReference type="AlphaFoldDB" id="A0A2K4ZLS0"/>
<keyword evidence="4" id="KW-0949">S-adenosyl-L-methionine</keyword>
<dbReference type="GO" id="GO:0009307">
    <property type="term" value="P:DNA restriction-modification system"/>
    <property type="evidence" value="ECO:0007669"/>
    <property type="project" value="UniProtKB-KW"/>
</dbReference>
<dbReference type="Gene3D" id="3.40.50.150">
    <property type="entry name" value="Vaccinia Virus protein VP39"/>
    <property type="match status" value="1"/>
</dbReference>
<keyword evidence="2 7" id="KW-0489">Methyltransferase</keyword>
<comment type="similarity">
    <text evidence="1">Belongs to the N(4)/N(6)-methyltransferase family.</text>
</comment>
<dbReference type="EMBL" id="OFSM01000025">
    <property type="protein sequence ID" value="SOY31421.1"/>
    <property type="molecule type" value="Genomic_DNA"/>
</dbReference>
<evidence type="ECO:0000313" key="8">
    <source>
        <dbReference type="Proteomes" id="UP000236311"/>
    </source>
</evidence>
<gene>
    <name evidence="7" type="ORF">AMURIS_04164</name>
</gene>
<keyword evidence="8" id="KW-1185">Reference proteome</keyword>
<dbReference type="InterPro" id="IPR002941">
    <property type="entry name" value="DNA_methylase_N4/N6"/>
</dbReference>
<sequence length="625" mass="72211">MDKMRMESVDIFQQNINQLEALFPECITECMGKDGKMIKTVNFERFRQLFSDELQEGNEVYEFTWVGKKAAIAEACKPVRKTLRPCPDESVDWNTTENIYIEGDNLDVLKLLQESYLEKVKMIYIDPPYNTGNDFIYQDNFAQNADKYNELTEKFDEQNRSLFKNTDYNGRFHSDWCSMIYSRLMLARNLLTKDGVIFISIDDHEVAALRFICDEIFGERNFIAQIVWEKVHTRKNSAINFSGSHEYILCYAKKKRENAGDGDGFRIHLLPRENTDAYGNPDNDPKGPWKADPITAHNYYSADYQITKPDGTIISRPKDRYWAFSEDTWNRLVSENAVIWGNGDSMPMMKRYLCDVNDGLVPTTLFTRKFAGDTSTAKKNMDALFDVNGLFDYTKPVKLLYRLLQISTEENDIVLDFFSGSGTTAQAVMEYNFKSNGHRKFIMVQIPEKPSENSTAFQTGYESICELGKERIRRSGAKLKKEYSDTVQNQDTGFRVFRLADSNMTDIYYSADEYEQNILSLMESNIKSDRNDLDLIFGCLLEWGLLLSMPLRSEMWGNSHIHIYNDGDMIACFDEDIPENIITEIAERKPGRAVFRDLSFLSSPVKINVAEIFRIISPETKIKII</sequence>
<dbReference type="InterPro" id="IPR029063">
    <property type="entry name" value="SAM-dependent_MTases_sf"/>
</dbReference>
<dbReference type="GO" id="GO:0003677">
    <property type="term" value="F:DNA binding"/>
    <property type="evidence" value="ECO:0007669"/>
    <property type="project" value="InterPro"/>
</dbReference>
<dbReference type="InterPro" id="IPR002295">
    <property type="entry name" value="N4/N6-MTase_EcoPI_Mod-like"/>
</dbReference>
<dbReference type="PROSITE" id="PS00092">
    <property type="entry name" value="N6_MTASE"/>
    <property type="match status" value="1"/>
</dbReference>
<dbReference type="PIRSF" id="PIRSF015855">
    <property type="entry name" value="TypeIII_Mtase_mKpnI"/>
    <property type="match status" value="1"/>
</dbReference>
<dbReference type="OrthoDB" id="9800801at2"/>
<name>A0A2K4ZLS0_9FIRM</name>
<evidence type="ECO:0000256" key="1">
    <source>
        <dbReference type="ARBA" id="ARBA00006594"/>
    </source>
</evidence>
<dbReference type="GO" id="GO:0008170">
    <property type="term" value="F:N-methyltransferase activity"/>
    <property type="evidence" value="ECO:0007669"/>
    <property type="project" value="InterPro"/>
</dbReference>
<protein>
    <submittedName>
        <fullName evidence="7">Putative methyltransferase</fullName>
    </submittedName>
</protein>
<evidence type="ECO:0000313" key="7">
    <source>
        <dbReference type="EMBL" id="SOY31421.1"/>
    </source>
</evidence>
<evidence type="ECO:0000256" key="2">
    <source>
        <dbReference type="ARBA" id="ARBA00022603"/>
    </source>
</evidence>
<evidence type="ECO:0000256" key="5">
    <source>
        <dbReference type="ARBA" id="ARBA00022747"/>
    </source>
</evidence>
<accession>A0A2K4ZLS0</accession>
<dbReference type="PRINTS" id="PR00506">
    <property type="entry name" value="D21N6MTFRASE"/>
</dbReference>
<dbReference type="Proteomes" id="UP000236311">
    <property type="component" value="Unassembled WGS sequence"/>
</dbReference>
<feature type="domain" description="DNA methylase N-4/N-6" evidence="6">
    <location>
        <begin position="120"/>
        <end position="434"/>
    </location>
</feature>
<keyword evidence="5" id="KW-0680">Restriction system</keyword>
<evidence type="ECO:0000256" key="4">
    <source>
        <dbReference type="ARBA" id="ARBA00022691"/>
    </source>
</evidence>
<reference evidence="7 8" key="1">
    <citation type="submission" date="2018-01" db="EMBL/GenBank/DDBJ databases">
        <authorList>
            <person name="Gaut B.S."/>
            <person name="Morton B.R."/>
            <person name="Clegg M.T."/>
            <person name="Duvall M.R."/>
        </authorList>
    </citation>
    <scope>NUCLEOTIDE SEQUENCE [LARGE SCALE GENOMIC DNA]</scope>
    <source>
        <strain evidence="7">GP69</strain>
    </source>
</reference>
<dbReference type="GO" id="GO:0032259">
    <property type="term" value="P:methylation"/>
    <property type="evidence" value="ECO:0007669"/>
    <property type="project" value="UniProtKB-KW"/>
</dbReference>
<evidence type="ECO:0000259" key="6">
    <source>
        <dbReference type="Pfam" id="PF01555"/>
    </source>
</evidence>
<dbReference type="Pfam" id="PF01555">
    <property type="entry name" value="N6_N4_Mtase"/>
    <property type="match status" value="1"/>
</dbReference>
<evidence type="ECO:0000256" key="3">
    <source>
        <dbReference type="ARBA" id="ARBA00022679"/>
    </source>
</evidence>
<organism evidence="7 8">
    <name type="scientific">Acetatifactor muris</name>
    <dbReference type="NCBI Taxonomy" id="879566"/>
    <lineage>
        <taxon>Bacteria</taxon>
        <taxon>Bacillati</taxon>
        <taxon>Bacillota</taxon>
        <taxon>Clostridia</taxon>
        <taxon>Lachnospirales</taxon>
        <taxon>Lachnospiraceae</taxon>
        <taxon>Acetatifactor</taxon>
    </lineage>
</organism>
<dbReference type="SUPFAM" id="SSF53335">
    <property type="entry name" value="S-adenosyl-L-methionine-dependent methyltransferases"/>
    <property type="match status" value="1"/>
</dbReference>
<keyword evidence="3 7" id="KW-0808">Transferase</keyword>